<feature type="compositionally biased region" description="Basic residues" evidence="1">
    <location>
        <begin position="1"/>
        <end position="10"/>
    </location>
</feature>
<reference evidence="2" key="1">
    <citation type="journal article" date="2020" name="Fungal Divers.">
        <title>Resolving the Mortierellaceae phylogeny through synthesis of multi-gene phylogenetics and phylogenomics.</title>
        <authorList>
            <person name="Vandepol N."/>
            <person name="Liber J."/>
            <person name="Desiro A."/>
            <person name="Na H."/>
            <person name="Kennedy M."/>
            <person name="Barry K."/>
            <person name="Grigoriev I.V."/>
            <person name="Miller A.N."/>
            <person name="O'Donnell K."/>
            <person name="Stajich J.E."/>
            <person name="Bonito G."/>
        </authorList>
    </citation>
    <scope>NUCLEOTIDE SEQUENCE</scope>
    <source>
        <strain evidence="2">NRRL 28262</strain>
    </source>
</reference>
<evidence type="ECO:0000313" key="3">
    <source>
        <dbReference type="Proteomes" id="UP001194580"/>
    </source>
</evidence>
<feature type="region of interest" description="Disordered" evidence="1">
    <location>
        <begin position="1"/>
        <end position="54"/>
    </location>
</feature>
<dbReference type="AlphaFoldDB" id="A0AAD4D0X2"/>
<organism evidence="2 3">
    <name type="scientific">Linnemannia exigua</name>
    <dbReference type="NCBI Taxonomy" id="604196"/>
    <lineage>
        <taxon>Eukaryota</taxon>
        <taxon>Fungi</taxon>
        <taxon>Fungi incertae sedis</taxon>
        <taxon>Mucoromycota</taxon>
        <taxon>Mortierellomycotina</taxon>
        <taxon>Mortierellomycetes</taxon>
        <taxon>Mortierellales</taxon>
        <taxon>Mortierellaceae</taxon>
        <taxon>Linnemannia</taxon>
    </lineage>
</organism>
<evidence type="ECO:0000313" key="2">
    <source>
        <dbReference type="EMBL" id="KAG0251509.1"/>
    </source>
</evidence>
<name>A0AAD4D0X2_9FUNG</name>
<comment type="caution">
    <text evidence="2">The sequence shown here is derived from an EMBL/GenBank/DDBJ whole genome shotgun (WGS) entry which is preliminary data.</text>
</comment>
<keyword evidence="3" id="KW-1185">Reference proteome</keyword>
<protein>
    <submittedName>
        <fullName evidence="2">Uncharacterized protein</fullName>
    </submittedName>
</protein>
<accession>A0AAD4D0X2</accession>
<proteinExistence type="predicted"/>
<sequence length="54" mass="5936">TSSGTKRKGARATPKTETNPKTETRTTLTPNTPAFSVRFPSAKSAKQQQQEEEQ</sequence>
<dbReference type="Proteomes" id="UP001194580">
    <property type="component" value="Unassembled WGS sequence"/>
</dbReference>
<gene>
    <name evidence="2" type="ORF">BGZ95_006875</name>
</gene>
<dbReference type="EMBL" id="JAAAIL010003262">
    <property type="protein sequence ID" value="KAG0251509.1"/>
    <property type="molecule type" value="Genomic_DNA"/>
</dbReference>
<evidence type="ECO:0000256" key="1">
    <source>
        <dbReference type="SAM" id="MobiDB-lite"/>
    </source>
</evidence>
<feature type="non-terminal residue" evidence="2">
    <location>
        <position position="1"/>
    </location>
</feature>